<dbReference type="RefSeq" id="WP_179567781.1">
    <property type="nucleotide sequence ID" value="NZ_JACBZY010000001.1"/>
</dbReference>
<keyword evidence="3" id="KW-1185">Reference proteome</keyword>
<keyword evidence="1" id="KW-1133">Transmembrane helix</keyword>
<keyword evidence="1" id="KW-0812">Transmembrane</keyword>
<organism evidence="2 3">
    <name type="scientific">Schumannella luteola</name>
    <dbReference type="NCBI Taxonomy" id="472059"/>
    <lineage>
        <taxon>Bacteria</taxon>
        <taxon>Bacillati</taxon>
        <taxon>Actinomycetota</taxon>
        <taxon>Actinomycetes</taxon>
        <taxon>Micrococcales</taxon>
        <taxon>Microbacteriaceae</taxon>
        <taxon>Schumannella</taxon>
    </lineage>
</organism>
<dbReference type="AlphaFoldDB" id="A0A852YP79"/>
<comment type="caution">
    <text evidence="2">The sequence shown here is derived from an EMBL/GenBank/DDBJ whole genome shotgun (WGS) entry which is preliminary data.</text>
</comment>
<dbReference type="EMBL" id="JACBZY010000001">
    <property type="protein sequence ID" value="NYG99539.1"/>
    <property type="molecule type" value="Genomic_DNA"/>
</dbReference>
<gene>
    <name evidence="2" type="ORF">BJ979_002165</name>
</gene>
<feature type="transmembrane region" description="Helical" evidence="1">
    <location>
        <begin position="20"/>
        <end position="40"/>
    </location>
</feature>
<keyword evidence="1" id="KW-0472">Membrane</keyword>
<accession>A0A852YP79</accession>
<sequence length="175" mass="20380">MEFWSDIGDFFATFEPKDWVTSALALLAILVALFTASQTWRYHPRPLIMIDRALLLPAVEPDGYGNDAGPRIEVDVVNRGNAAAHAVRIVTKAKGRRKESFERPILEPGATWRIEFTLADKIRSPDPDEPRRQIARWSRDSVPKREVRVWRRWRQSPLMRFNRFWPVFVRVGRNA</sequence>
<name>A0A852YP79_9MICO</name>
<dbReference type="Proteomes" id="UP000553888">
    <property type="component" value="Unassembled WGS sequence"/>
</dbReference>
<reference evidence="2 3" key="1">
    <citation type="submission" date="2020-07" db="EMBL/GenBank/DDBJ databases">
        <title>Sequencing the genomes of 1000 actinobacteria strains.</title>
        <authorList>
            <person name="Klenk H.-P."/>
        </authorList>
    </citation>
    <scope>NUCLEOTIDE SEQUENCE [LARGE SCALE GENOMIC DNA]</scope>
    <source>
        <strain evidence="2 3">DSM 23141</strain>
    </source>
</reference>
<protein>
    <submittedName>
        <fullName evidence="2">Uncharacterized protein</fullName>
    </submittedName>
</protein>
<evidence type="ECO:0000313" key="3">
    <source>
        <dbReference type="Proteomes" id="UP000553888"/>
    </source>
</evidence>
<proteinExistence type="predicted"/>
<evidence type="ECO:0000256" key="1">
    <source>
        <dbReference type="SAM" id="Phobius"/>
    </source>
</evidence>
<evidence type="ECO:0000313" key="2">
    <source>
        <dbReference type="EMBL" id="NYG99539.1"/>
    </source>
</evidence>